<keyword evidence="2" id="KW-0472">Membrane</keyword>
<dbReference type="RefSeq" id="WP_074268570.1">
    <property type="nucleotide sequence ID" value="NZ_FSRM01000002.1"/>
</dbReference>
<feature type="domain" description="Beta-lactamase-related" evidence="3">
    <location>
        <begin position="27"/>
        <end position="321"/>
    </location>
</feature>
<evidence type="ECO:0000256" key="1">
    <source>
        <dbReference type="ARBA" id="ARBA00004370"/>
    </source>
</evidence>
<dbReference type="OrthoDB" id="9799367at2"/>
<evidence type="ECO:0000259" key="3">
    <source>
        <dbReference type="Pfam" id="PF00144"/>
    </source>
</evidence>
<name>A0A1N6KD34_9BURK</name>
<gene>
    <name evidence="4" type="ORF">SAMN05444168_6813</name>
</gene>
<protein>
    <submittedName>
        <fullName evidence="4">CubicO group peptidase, beta-lactamase class C family</fullName>
    </submittedName>
</protein>
<sequence length="543" mass="60392">MCATPRAENYAVAAQEIVSAFLHDDLFTGVVLVAKAGEIIFRQGFGFANRQWAIPNTPETRFRIGSITKQFTAAAILRLTERGKLGVHDRLGQHLPDAPESWHNVTIHQLLTHTSGVPSYTDLPDFLTRISLEERTPKAIMELTSGQALEFPPGDRFRYSNTGYILLGSVVEAISGQRYSDFLENEFFQPLGMADSGYDHTWKIVERRADGYTCIGGKWRHARFIAMSLPHAAGGLYSTADDLYRWSQALMRGDVIGPAALQHMLRDHGQGYGYGWFVGSADGRRFVRHGGAINGFLSALDLHPDDDLTVIALANLQASGVLKITERLAHASLGLYQTPHEITLDASKLDEYVGVFRLGQRCFMEISLDKSGMLCANLTGLQRLTLACSESDAFFSRTRDIEIAFSREAEGKASVVTLREHGVSFAGRRIDDVVYRKVDERQPENGKDISADSTELSQYVGRYRHPLMHFEVTLCGEQLSVQATGQQKSNAVFESGRCFVLDDTQAKVTFEYTDRDGVWGLTLHHAGTQLRAFRLFDVIPMTA</sequence>
<dbReference type="PANTHER" id="PTHR46825:SF11">
    <property type="entry name" value="PENICILLIN-BINDING PROTEIN 4"/>
    <property type="match status" value="1"/>
</dbReference>
<dbReference type="InterPro" id="IPR050491">
    <property type="entry name" value="AmpC-like"/>
</dbReference>
<dbReference type="Proteomes" id="UP000184693">
    <property type="component" value="Unassembled WGS sequence"/>
</dbReference>
<organism evidence="4 5">
    <name type="scientific">Paraburkholderia phenazinium</name>
    <dbReference type="NCBI Taxonomy" id="60549"/>
    <lineage>
        <taxon>Bacteria</taxon>
        <taxon>Pseudomonadati</taxon>
        <taxon>Pseudomonadota</taxon>
        <taxon>Betaproteobacteria</taxon>
        <taxon>Burkholderiales</taxon>
        <taxon>Burkholderiaceae</taxon>
        <taxon>Paraburkholderia</taxon>
    </lineage>
</organism>
<dbReference type="EMBL" id="FSRM01000002">
    <property type="protein sequence ID" value="SIO54363.1"/>
    <property type="molecule type" value="Genomic_DNA"/>
</dbReference>
<proteinExistence type="predicted"/>
<reference evidence="4 5" key="1">
    <citation type="submission" date="2016-11" db="EMBL/GenBank/DDBJ databases">
        <authorList>
            <person name="Jaros S."/>
            <person name="Januszkiewicz K."/>
            <person name="Wedrychowicz H."/>
        </authorList>
    </citation>
    <scope>NUCLEOTIDE SEQUENCE [LARGE SCALE GENOMIC DNA]</scope>
    <source>
        <strain evidence="4 5">GAS86</strain>
    </source>
</reference>
<dbReference type="Gene3D" id="3.40.710.10">
    <property type="entry name" value="DD-peptidase/beta-lactamase superfamily"/>
    <property type="match status" value="1"/>
</dbReference>
<evidence type="ECO:0000313" key="4">
    <source>
        <dbReference type="EMBL" id="SIO54363.1"/>
    </source>
</evidence>
<dbReference type="PANTHER" id="PTHR46825">
    <property type="entry name" value="D-ALANYL-D-ALANINE-CARBOXYPEPTIDASE/ENDOPEPTIDASE AMPH"/>
    <property type="match status" value="1"/>
</dbReference>
<evidence type="ECO:0000313" key="5">
    <source>
        <dbReference type="Proteomes" id="UP000184693"/>
    </source>
</evidence>
<dbReference type="GO" id="GO:0016020">
    <property type="term" value="C:membrane"/>
    <property type="evidence" value="ECO:0007669"/>
    <property type="project" value="UniProtKB-SubCell"/>
</dbReference>
<comment type="subcellular location">
    <subcellularLocation>
        <location evidence="1">Membrane</location>
    </subcellularLocation>
</comment>
<evidence type="ECO:0000256" key="2">
    <source>
        <dbReference type="ARBA" id="ARBA00023136"/>
    </source>
</evidence>
<dbReference type="AlphaFoldDB" id="A0A1N6KD34"/>
<accession>A0A1N6KD34</accession>
<dbReference type="Pfam" id="PF00144">
    <property type="entry name" value="Beta-lactamase"/>
    <property type="match status" value="1"/>
</dbReference>
<dbReference type="SUPFAM" id="SSF56601">
    <property type="entry name" value="beta-lactamase/transpeptidase-like"/>
    <property type="match status" value="1"/>
</dbReference>
<dbReference type="InterPro" id="IPR001466">
    <property type="entry name" value="Beta-lactam-related"/>
</dbReference>
<dbReference type="InterPro" id="IPR012338">
    <property type="entry name" value="Beta-lactam/transpept-like"/>
</dbReference>